<dbReference type="EMBL" id="BRXX01000189">
    <property type="protein sequence ID" value="GMH96735.1"/>
    <property type="molecule type" value="Genomic_DNA"/>
</dbReference>
<evidence type="ECO:0000256" key="4">
    <source>
        <dbReference type="ARBA" id="ARBA00022692"/>
    </source>
</evidence>
<dbReference type="PANTHER" id="PTHR45758:SF19">
    <property type="entry name" value="CARRIER PROTEIN, PUTATIVE-RELATED"/>
    <property type="match status" value="1"/>
</dbReference>
<dbReference type="GO" id="GO:0031966">
    <property type="term" value="C:mitochondrial membrane"/>
    <property type="evidence" value="ECO:0007669"/>
    <property type="project" value="UniProtKB-SubCell"/>
</dbReference>
<evidence type="ECO:0000256" key="8">
    <source>
        <dbReference type="ARBA" id="ARBA00023136"/>
    </source>
</evidence>
<evidence type="ECO:0000256" key="10">
    <source>
        <dbReference type="RuleBase" id="RU000488"/>
    </source>
</evidence>
<feature type="repeat" description="Solcar" evidence="9">
    <location>
        <begin position="210"/>
        <end position="299"/>
    </location>
</feature>
<accession>A0A9W7BZ19</accession>
<dbReference type="PANTHER" id="PTHR45758">
    <property type="entry name" value="MITOFERRIN-1-RELATED"/>
    <property type="match status" value="1"/>
</dbReference>
<reference evidence="12" key="1">
    <citation type="journal article" date="2023" name="Commun. Biol.">
        <title>Genome analysis of Parmales, the sister group of diatoms, reveals the evolutionary specialization of diatoms from phago-mixotrophs to photoautotrophs.</title>
        <authorList>
            <person name="Ban H."/>
            <person name="Sato S."/>
            <person name="Yoshikawa S."/>
            <person name="Yamada K."/>
            <person name="Nakamura Y."/>
            <person name="Ichinomiya M."/>
            <person name="Sato N."/>
            <person name="Blanc-Mathieu R."/>
            <person name="Endo H."/>
            <person name="Kuwata A."/>
            <person name="Ogata H."/>
        </authorList>
    </citation>
    <scope>NUCLEOTIDE SEQUENCE [LARGE SCALE GENOMIC DNA]</scope>
    <source>
        <strain evidence="12">NIES 3699</strain>
    </source>
</reference>
<evidence type="ECO:0000256" key="1">
    <source>
        <dbReference type="ARBA" id="ARBA00004225"/>
    </source>
</evidence>
<comment type="caution">
    <text evidence="11">The sequence shown here is derived from an EMBL/GenBank/DDBJ whole genome shotgun (WGS) entry which is preliminary data.</text>
</comment>
<dbReference type="AlphaFoldDB" id="A0A9W7BZ19"/>
<keyword evidence="12" id="KW-1185">Reference proteome</keyword>
<comment type="subcellular location">
    <subcellularLocation>
        <location evidence="1">Mitochondrion membrane</location>
        <topology evidence="1">Multi-pass membrane protein</topology>
    </subcellularLocation>
</comment>
<evidence type="ECO:0000313" key="11">
    <source>
        <dbReference type="EMBL" id="GMH96735.1"/>
    </source>
</evidence>
<evidence type="ECO:0008006" key="13">
    <source>
        <dbReference type="Google" id="ProtNLM"/>
    </source>
</evidence>
<keyword evidence="3 10" id="KW-0813">Transport</keyword>
<gene>
    <name evidence="11" type="ORF">TrVE_jg14033</name>
</gene>
<dbReference type="InterPro" id="IPR002067">
    <property type="entry name" value="MCP"/>
</dbReference>
<evidence type="ECO:0000256" key="7">
    <source>
        <dbReference type="ARBA" id="ARBA00023128"/>
    </source>
</evidence>
<feature type="repeat" description="Solcar" evidence="9">
    <location>
        <begin position="5"/>
        <end position="89"/>
    </location>
</feature>
<evidence type="ECO:0000256" key="3">
    <source>
        <dbReference type="ARBA" id="ARBA00022448"/>
    </source>
</evidence>
<keyword evidence="5" id="KW-0677">Repeat</keyword>
<dbReference type="PRINTS" id="PR00926">
    <property type="entry name" value="MITOCARRIER"/>
</dbReference>
<sequence length="303" mass="33128">MSTLTDSQISLLSSSSSGILSRLLCHPLDTLKSRLQSPTTPSRTFLLSLTSLLSTHGPSGLYRGLPASLIGGTPGTILYLQSYDLTKSHLTSSTPFPPSLIHLTSGIIAEIISCIIYVPVDVTKERLQISTLSNEKLYKGSFDCLKKIIENEGIKGIYKGYGGTVASFGPFSGMYFLGYEKLKSTVRENNYYSSGVSKPAIGDVELTFNETLTCSLTAGAVASWVTTPLDLAKLRMQVSNSKLMDKDMKEKYRTFGRSLKSIFRDEGVRGLWRGGMARVAFFTPATGITMGTYDWFKGILKDM</sequence>
<proteinExistence type="inferred from homology"/>
<evidence type="ECO:0000256" key="9">
    <source>
        <dbReference type="PROSITE-ProRule" id="PRU00282"/>
    </source>
</evidence>
<dbReference type="Pfam" id="PF00153">
    <property type="entry name" value="Mito_carr"/>
    <property type="match status" value="3"/>
</dbReference>
<evidence type="ECO:0000256" key="2">
    <source>
        <dbReference type="ARBA" id="ARBA00006375"/>
    </source>
</evidence>
<evidence type="ECO:0000313" key="12">
    <source>
        <dbReference type="Proteomes" id="UP001165160"/>
    </source>
</evidence>
<keyword evidence="6" id="KW-1133">Transmembrane helix</keyword>
<dbReference type="Proteomes" id="UP001165160">
    <property type="component" value="Unassembled WGS sequence"/>
</dbReference>
<feature type="repeat" description="Solcar" evidence="9">
    <location>
        <begin position="97"/>
        <end position="185"/>
    </location>
</feature>
<dbReference type="PROSITE" id="PS50920">
    <property type="entry name" value="SOLCAR"/>
    <property type="match status" value="3"/>
</dbReference>
<dbReference type="SUPFAM" id="SSF103506">
    <property type="entry name" value="Mitochondrial carrier"/>
    <property type="match status" value="1"/>
</dbReference>
<keyword evidence="7" id="KW-0496">Mitochondrion</keyword>
<protein>
    <recommendedName>
        <fullName evidence="13">Mitochondrial carrier</fullName>
    </recommendedName>
</protein>
<evidence type="ECO:0000256" key="5">
    <source>
        <dbReference type="ARBA" id="ARBA00022737"/>
    </source>
</evidence>
<dbReference type="InterPro" id="IPR018108">
    <property type="entry name" value="MCP_transmembrane"/>
</dbReference>
<evidence type="ECO:0000256" key="6">
    <source>
        <dbReference type="ARBA" id="ARBA00022989"/>
    </source>
</evidence>
<dbReference type="InterPro" id="IPR023395">
    <property type="entry name" value="MCP_dom_sf"/>
</dbReference>
<dbReference type="Gene3D" id="1.50.40.10">
    <property type="entry name" value="Mitochondrial carrier domain"/>
    <property type="match status" value="2"/>
</dbReference>
<keyword evidence="4 9" id="KW-0812">Transmembrane</keyword>
<comment type="similarity">
    <text evidence="2 10">Belongs to the mitochondrial carrier (TC 2.A.29) family.</text>
</comment>
<name>A0A9W7BZ19_9STRA</name>
<organism evidence="11 12">
    <name type="scientific">Triparma verrucosa</name>
    <dbReference type="NCBI Taxonomy" id="1606542"/>
    <lineage>
        <taxon>Eukaryota</taxon>
        <taxon>Sar</taxon>
        <taxon>Stramenopiles</taxon>
        <taxon>Ochrophyta</taxon>
        <taxon>Bolidophyceae</taxon>
        <taxon>Parmales</taxon>
        <taxon>Triparmaceae</taxon>
        <taxon>Triparma</taxon>
    </lineage>
</organism>
<dbReference type="GO" id="GO:0015093">
    <property type="term" value="F:ferrous iron transmembrane transporter activity"/>
    <property type="evidence" value="ECO:0007669"/>
    <property type="project" value="TreeGrafter"/>
</dbReference>
<dbReference type="GO" id="GO:0048250">
    <property type="term" value="P:iron import into the mitochondrion"/>
    <property type="evidence" value="ECO:0007669"/>
    <property type="project" value="TreeGrafter"/>
</dbReference>
<keyword evidence="8 9" id="KW-0472">Membrane</keyword>